<dbReference type="AlphaFoldDB" id="W6XN12"/>
<dbReference type="KEGG" id="bze:COCCADRAFT_10344"/>
<organism evidence="1 2">
    <name type="scientific">Cochliobolus carbonum (strain 26-R-13)</name>
    <name type="common">Maize leaf spot fungus</name>
    <name type="synonym">Bipolaris zeicola</name>
    <dbReference type="NCBI Taxonomy" id="930089"/>
    <lineage>
        <taxon>Eukaryota</taxon>
        <taxon>Fungi</taxon>
        <taxon>Dikarya</taxon>
        <taxon>Ascomycota</taxon>
        <taxon>Pezizomycotina</taxon>
        <taxon>Dothideomycetes</taxon>
        <taxon>Pleosporomycetidae</taxon>
        <taxon>Pleosporales</taxon>
        <taxon>Pleosporineae</taxon>
        <taxon>Pleosporaceae</taxon>
        <taxon>Bipolaris</taxon>
    </lineage>
</organism>
<evidence type="ECO:0000313" key="2">
    <source>
        <dbReference type="Proteomes" id="UP000053841"/>
    </source>
</evidence>
<dbReference type="OrthoDB" id="5985073at2759"/>
<dbReference type="STRING" id="930089.W6XN12"/>
<name>W6XN12_COCC2</name>
<dbReference type="HOGENOM" id="CLU_1677546_0_0_1"/>
<sequence length="179" mass="20641">MVISPNFRDGWPLVRIIHPNNLPTLSNVQHLDVRDNEQRLAPSIGLDLALSFPNLRTVVWNFGDCYHSHDKEPEFDDSDEEEPDLNPLLLPEYAQAKEPRARRVARAEFAKSLMLTPFHRFNSADMYFYHESYSFDQRYPAPSIVPHGLSHDTFSTALRTFSENLTSLTLEAYVDSTLF</sequence>
<dbReference type="RefSeq" id="XP_007718805.1">
    <property type="nucleotide sequence ID" value="XM_007720615.1"/>
</dbReference>
<reference evidence="1 2" key="1">
    <citation type="journal article" date="2013" name="PLoS Genet.">
        <title>Comparative genome structure, secondary metabolite, and effector coding capacity across Cochliobolus pathogens.</title>
        <authorList>
            <person name="Condon B.J."/>
            <person name="Leng Y."/>
            <person name="Wu D."/>
            <person name="Bushley K.E."/>
            <person name="Ohm R.A."/>
            <person name="Otillar R."/>
            <person name="Martin J."/>
            <person name="Schackwitz W."/>
            <person name="Grimwood J."/>
            <person name="MohdZainudin N."/>
            <person name="Xue C."/>
            <person name="Wang R."/>
            <person name="Manning V.A."/>
            <person name="Dhillon B."/>
            <person name="Tu Z.J."/>
            <person name="Steffenson B.J."/>
            <person name="Salamov A."/>
            <person name="Sun H."/>
            <person name="Lowry S."/>
            <person name="LaButti K."/>
            <person name="Han J."/>
            <person name="Copeland A."/>
            <person name="Lindquist E."/>
            <person name="Barry K."/>
            <person name="Schmutz J."/>
            <person name="Baker S.E."/>
            <person name="Ciuffetti L.M."/>
            <person name="Grigoriev I.V."/>
            <person name="Zhong S."/>
            <person name="Turgeon B.G."/>
        </authorList>
    </citation>
    <scope>NUCLEOTIDE SEQUENCE [LARGE SCALE GENOMIC DNA]</scope>
    <source>
        <strain evidence="1 2">26-R-13</strain>
    </source>
</reference>
<keyword evidence="2" id="KW-1185">Reference proteome</keyword>
<dbReference type="Proteomes" id="UP000053841">
    <property type="component" value="Unassembled WGS sequence"/>
</dbReference>
<evidence type="ECO:0000313" key="1">
    <source>
        <dbReference type="EMBL" id="EUC26888.1"/>
    </source>
</evidence>
<protein>
    <submittedName>
        <fullName evidence="1">Uncharacterized protein</fullName>
    </submittedName>
</protein>
<gene>
    <name evidence="1" type="ORF">COCCADRAFT_10344</name>
</gene>
<dbReference type="EMBL" id="KI965073">
    <property type="protein sequence ID" value="EUC26888.1"/>
    <property type="molecule type" value="Genomic_DNA"/>
</dbReference>
<proteinExistence type="predicted"/>
<dbReference type="GeneID" id="19142769"/>
<accession>W6XN12</accession>